<reference evidence="2 4" key="2">
    <citation type="submission" date="2020-02" db="EMBL/GenBank/DDBJ databases">
        <title>Genome sequence of Parvularcula flava strain NH6-79.</title>
        <authorList>
            <person name="Abdul Karim M.H."/>
            <person name="Lam M.Q."/>
            <person name="Chen S.J."/>
            <person name="Yahya A."/>
            <person name="Shahir S."/>
            <person name="Shamsir M.S."/>
            <person name="Chong C.S."/>
        </authorList>
    </citation>
    <scope>NUCLEOTIDE SEQUENCE [LARGE SCALE GENOMIC DNA]</scope>
    <source>
        <strain evidence="2 4">NH6-79</strain>
    </source>
</reference>
<evidence type="ECO:0000313" key="1">
    <source>
        <dbReference type="EMBL" id="GGI00015.1"/>
    </source>
</evidence>
<reference evidence="1" key="1">
    <citation type="journal article" date="2014" name="Int. J. Syst. Evol. Microbiol.">
        <title>Complete genome sequence of Corynebacterium casei LMG S-19264T (=DSM 44701T), isolated from a smear-ripened cheese.</title>
        <authorList>
            <consortium name="US DOE Joint Genome Institute (JGI-PGF)"/>
            <person name="Walter F."/>
            <person name="Albersmeier A."/>
            <person name="Kalinowski J."/>
            <person name="Ruckert C."/>
        </authorList>
    </citation>
    <scope>NUCLEOTIDE SEQUENCE</scope>
    <source>
        <strain evidence="1">CGMCC 1.14984</strain>
    </source>
</reference>
<dbReference type="Proteomes" id="UP000621856">
    <property type="component" value="Unassembled WGS sequence"/>
</dbReference>
<evidence type="ECO:0000313" key="4">
    <source>
        <dbReference type="Proteomes" id="UP000818603"/>
    </source>
</evidence>
<evidence type="ECO:0000313" key="3">
    <source>
        <dbReference type="Proteomes" id="UP000621856"/>
    </source>
</evidence>
<comment type="caution">
    <text evidence="1">The sequence shown here is derived from an EMBL/GenBank/DDBJ whole genome shotgun (WGS) entry which is preliminary data.</text>
</comment>
<dbReference type="Proteomes" id="UP000818603">
    <property type="component" value="Unassembled WGS sequence"/>
</dbReference>
<dbReference type="EMBL" id="VCJR02000003">
    <property type="protein sequence ID" value="NHK29194.1"/>
    <property type="molecule type" value="Genomic_DNA"/>
</dbReference>
<dbReference type="EMBL" id="BMGZ01000003">
    <property type="protein sequence ID" value="GGI00015.1"/>
    <property type="molecule type" value="Genomic_DNA"/>
</dbReference>
<gene>
    <name evidence="2" type="ORF">FF098_014835</name>
    <name evidence="1" type="ORF">GCM10011355_27310</name>
</gene>
<sequence length="146" mass="16298">MDLSAIEPSPYWYEVKNPATGKPIGLSLLICDPTDPDYEAVESAHNKVFTSAARDGVEVKEDEIEDMTRSKFAARIKEFKWGKGADGKPASWNGKTPDYSHATAKDMLTRDWLYRQVMQACSKEALFFQGQNTGSAEKSKDTQPTE</sequence>
<accession>A0A8J3A3C4</accession>
<reference evidence="1" key="3">
    <citation type="submission" date="2020-09" db="EMBL/GenBank/DDBJ databases">
        <authorList>
            <person name="Sun Q."/>
            <person name="Zhou Y."/>
        </authorList>
    </citation>
    <scope>NUCLEOTIDE SEQUENCE</scope>
    <source>
        <strain evidence="1">CGMCC 1.14984</strain>
    </source>
</reference>
<dbReference type="AlphaFoldDB" id="A0A8J3A3C4"/>
<name>A0A8J3A3C4_9PROT</name>
<dbReference type="RefSeq" id="WP_155141973.1">
    <property type="nucleotide sequence ID" value="NZ_BMGZ01000003.1"/>
</dbReference>
<keyword evidence="4" id="KW-1185">Reference proteome</keyword>
<protein>
    <submittedName>
        <fullName evidence="1">Uncharacterized protein</fullName>
    </submittedName>
</protein>
<evidence type="ECO:0000313" key="2">
    <source>
        <dbReference type="EMBL" id="NHK29194.1"/>
    </source>
</evidence>
<organism evidence="1 3">
    <name type="scientific">Aquisalinus luteolus</name>
    <dbReference type="NCBI Taxonomy" id="1566827"/>
    <lineage>
        <taxon>Bacteria</taxon>
        <taxon>Pseudomonadati</taxon>
        <taxon>Pseudomonadota</taxon>
        <taxon>Alphaproteobacteria</taxon>
        <taxon>Parvularculales</taxon>
        <taxon>Parvularculaceae</taxon>
        <taxon>Aquisalinus</taxon>
    </lineage>
</organism>
<proteinExistence type="predicted"/>